<feature type="chain" id="PRO_5038685584" evidence="1">
    <location>
        <begin position="35"/>
        <end position="436"/>
    </location>
</feature>
<sequence length="436" mass="45983">MITFKKAGKKSSKLANMAALALAFTVAVGSSAFALNYSGSTSGTGNKPISFSGYQYVDSTHIAVFFDKQTGSPGETITAALFDVVEHDDDTDLVSSVSVLTGGTGGQYSGTTDPYITKGTKATITTSALSANTLYDVIIHGALEDKNTLSVGNYMKGKDLKFTFRTPVSGTSYSDANPLVTFVVGDPDSTTGVPVESNAILIFDRPLASGSLTSYLANLNSTSAGVGFKDTSSSTTVPGTQSHYAISNNYDNVNTTFYYPMTKQSTSQTVYNRTAGHNYTLYLPSFTDTSSHTYTTFTNAKTGTTGITSFSLSTAATDYAGWENTGNPAVNLTATRVSTTQINVSWPVDQDYSILPDPAGFNVYYIDATNADGKYASIGSWTKANASVISNTHSSPMSYSITSGIVSGHTYWVRVQPTNSDNTQPVGLSITTASAL</sequence>
<dbReference type="Gene3D" id="2.60.40.10">
    <property type="entry name" value="Immunoglobulins"/>
    <property type="match status" value="1"/>
</dbReference>
<dbReference type="EMBL" id="CTRP01000002">
    <property type="protein sequence ID" value="CQR70116.1"/>
    <property type="molecule type" value="Genomic_DNA"/>
</dbReference>
<dbReference type="InterPro" id="IPR013783">
    <property type="entry name" value="Ig-like_fold"/>
</dbReference>
<keyword evidence="1" id="KW-0732">Signal</keyword>
<reference evidence="3" key="1">
    <citation type="submission" date="2015-03" db="EMBL/GenBank/DDBJ databases">
        <authorList>
            <person name="Nijsse Bart"/>
        </authorList>
    </citation>
    <scope>NUCLEOTIDE SEQUENCE [LARGE SCALE GENOMIC DNA]</scope>
</reference>
<accession>A0A0U1KRQ7</accession>
<dbReference type="Proteomes" id="UP000049855">
    <property type="component" value="Unassembled WGS sequence"/>
</dbReference>
<dbReference type="RefSeq" id="WP_021170744.1">
    <property type="nucleotide sequence ID" value="NZ_CTRP01000002.1"/>
</dbReference>
<gene>
    <name evidence="2" type="ORF">SpAn4DRAFT_4628</name>
</gene>
<keyword evidence="3" id="KW-1185">Reference proteome</keyword>
<evidence type="ECO:0000256" key="1">
    <source>
        <dbReference type="SAM" id="SignalP"/>
    </source>
</evidence>
<organism evidence="2 3">
    <name type="scientific">Sporomusa ovata</name>
    <dbReference type="NCBI Taxonomy" id="2378"/>
    <lineage>
        <taxon>Bacteria</taxon>
        <taxon>Bacillati</taxon>
        <taxon>Bacillota</taxon>
        <taxon>Negativicutes</taxon>
        <taxon>Selenomonadales</taxon>
        <taxon>Sporomusaceae</taxon>
        <taxon>Sporomusa</taxon>
    </lineage>
</organism>
<evidence type="ECO:0000313" key="3">
    <source>
        <dbReference type="Proteomes" id="UP000049855"/>
    </source>
</evidence>
<name>A0A0U1KRQ7_9FIRM</name>
<dbReference type="AlphaFoldDB" id="A0A0U1KRQ7"/>
<dbReference type="SUPFAM" id="SSF49265">
    <property type="entry name" value="Fibronectin type III"/>
    <property type="match status" value="1"/>
</dbReference>
<evidence type="ECO:0000313" key="2">
    <source>
        <dbReference type="EMBL" id="CQR70116.1"/>
    </source>
</evidence>
<dbReference type="InterPro" id="IPR036116">
    <property type="entry name" value="FN3_sf"/>
</dbReference>
<protein>
    <submittedName>
        <fullName evidence="2">RTX toxins and related Ca2+-binding proteins</fullName>
    </submittedName>
</protein>
<proteinExistence type="predicted"/>
<feature type="signal peptide" evidence="1">
    <location>
        <begin position="1"/>
        <end position="34"/>
    </location>
</feature>